<dbReference type="KEGG" id="ftj:FTUN_1706"/>
<accession>A0A6M5YJE9</accession>
<keyword evidence="3" id="KW-1185">Reference proteome</keyword>
<dbReference type="Proteomes" id="UP000503447">
    <property type="component" value="Chromosome"/>
</dbReference>
<feature type="transmembrane region" description="Helical" evidence="1">
    <location>
        <begin position="12"/>
        <end position="41"/>
    </location>
</feature>
<dbReference type="RefSeq" id="WP_171470232.1">
    <property type="nucleotide sequence ID" value="NZ_CP053452.2"/>
</dbReference>
<proteinExistence type="predicted"/>
<organism evidence="2 3">
    <name type="scientific">Frigoriglobus tundricola</name>
    <dbReference type="NCBI Taxonomy" id="2774151"/>
    <lineage>
        <taxon>Bacteria</taxon>
        <taxon>Pseudomonadati</taxon>
        <taxon>Planctomycetota</taxon>
        <taxon>Planctomycetia</taxon>
        <taxon>Gemmatales</taxon>
        <taxon>Gemmataceae</taxon>
        <taxon>Frigoriglobus</taxon>
    </lineage>
</organism>
<reference evidence="3" key="1">
    <citation type="submission" date="2020-05" db="EMBL/GenBank/DDBJ databases">
        <title>Frigoriglobus tundricola gen. nov., sp. nov., a psychrotolerant cellulolytic planctomycete of the family Gemmataceae with two divergent copies of 16S rRNA gene.</title>
        <authorList>
            <person name="Kulichevskaya I.S."/>
            <person name="Ivanova A.A."/>
            <person name="Naumoff D.G."/>
            <person name="Beletsky A.V."/>
            <person name="Rijpstra W.I.C."/>
            <person name="Sinninghe Damste J.S."/>
            <person name="Mardanov A.V."/>
            <person name="Ravin N.V."/>
            <person name="Dedysh S.N."/>
        </authorList>
    </citation>
    <scope>NUCLEOTIDE SEQUENCE [LARGE SCALE GENOMIC DNA]</scope>
    <source>
        <strain evidence="3">PL17</strain>
    </source>
</reference>
<dbReference type="EMBL" id="CP053452">
    <property type="protein sequence ID" value="QJW94187.1"/>
    <property type="molecule type" value="Genomic_DNA"/>
</dbReference>
<keyword evidence="1" id="KW-0812">Transmembrane</keyword>
<keyword evidence="1" id="KW-1133">Transmembrane helix</keyword>
<evidence type="ECO:0000313" key="3">
    <source>
        <dbReference type="Proteomes" id="UP000503447"/>
    </source>
</evidence>
<dbReference type="AlphaFoldDB" id="A0A6M5YJE9"/>
<evidence type="ECO:0000313" key="2">
    <source>
        <dbReference type="EMBL" id="QJW94187.1"/>
    </source>
</evidence>
<evidence type="ECO:0000256" key="1">
    <source>
        <dbReference type="SAM" id="Phobius"/>
    </source>
</evidence>
<keyword evidence="1" id="KW-0472">Membrane</keyword>
<protein>
    <submittedName>
        <fullName evidence="2">Uncharacterized protein</fullName>
    </submittedName>
</protein>
<name>A0A6M5YJE9_9BACT</name>
<gene>
    <name evidence="2" type="ORF">FTUN_1706</name>
</gene>
<sequence length="87" mass="10238">MVQFNPADPLLRLTFIVCCVVFTIAFFVEVGSYLVWCVRVIEKIRERRHQRVLELLDRQLAADKLKWAAREDIPLPPIPEPPHERKT</sequence>